<dbReference type="InterPro" id="IPR023271">
    <property type="entry name" value="Aquaporin-like"/>
</dbReference>
<dbReference type="PROSITE" id="PS00221">
    <property type="entry name" value="MIP"/>
    <property type="match status" value="1"/>
</dbReference>
<dbReference type="AlphaFoldDB" id="A0A8K0K9P0"/>
<reference evidence="11" key="1">
    <citation type="submission" date="2013-04" db="EMBL/GenBank/DDBJ databases">
        <authorList>
            <person name="Qu J."/>
            <person name="Murali S.C."/>
            <person name="Bandaranaike D."/>
            <person name="Bellair M."/>
            <person name="Blankenburg K."/>
            <person name="Chao H."/>
            <person name="Dinh H."/>
            <person name="Doddapaneni H."/>
            <person name="Downs B."/>
            <person name="Dugan-Rocha S."/>
            <person name="Elkadiri S."/>
            <person name="Gnanaolivu R.D."/>
            <person name="Hernandez B."/>
            <person name="Javaid M."/>
            <person name="Jayaseelan J.C."/>
            <person name="Lee S."/>
            <person name="Li M."/>
            <person name="Ming W."/>
            <person name="Munidasa M."/>
            <person name="Muniz J."/>
            <person name="Nguyen L."/>
            <person name="Ongeri F."/>
            <person name="Osuji N."/>
            <person name="Pu L.-L."/>
            <person name="Puazo M."/>
            <person name="Qu C."/>
            <person name="Quiroz J."/>
            <person name="Raj R."/>
            <person name="Weissenberger G."/>
            <person name="Xin Y."/>
            <person name="Zou X."/>
            <person name="Han Y."/>
            <person name="Richards S."/>
            <person name="Worley K."/>
            <person name="Muzny D."/>
            <person name="Gibbs R."/>
        </authorList>
    </citation>
    <scope>NUCLEOTIDE SEQUENCE</scope>
    <source>
        <strain evidence="11">Sampled in the wild</strain>
    </source>
</reference>
<evidence type="ECO:0000256" key="9">
    <source>
        <dbReference type="RuleBase" id="RU000477"/>
    </source>
</evidence>
<dbReference type="OrthoDB" id="3222at2759"/>
<dbReference type="EMBL" id="KZ308372">
    <property type="protein sequence ID" value="KAG8228463.1"/>
    <property type="molecule type" value="Genomic_DNA"/>
</dbReference>
<evidence type="ECO:0000313" key="11">
    <source>
        <dbReference type="EMBL" id="KAG8228463.1"/>
    </source>
</evidence>
<dbReference type="InterPro" id="IPR000425">
    <property type="entry name" value="MIP"/>
</dbReference>
<evidence type="ECO:0000256" key="10">
    <source>
        <dbReference type="SAM" id="Phobius"/>
    </source>
</evidence>
<feature type="transmembrane region" description="Helical" evidence="10">
    <location>
        <begin position="64"/>
        <end position="85"/>
    </location>
</feature>
<dbReference type="Gene3D" id="1.20.1080.10">
    <property type="entry name" value="Glycerol uptake facilitator protein"/>
    <property type="match status" value="1"/>
</dbReference>
<evidence type="ECO:0000256" key="2">
    <source>
        <dbReference type="ARBA" id="ARBA00006175"/>
    </source>
</evidence>
<organism evidence="11 12">
    <name type="scientific">Ladona fulva</name>
    <name type="common">Scarce chaser dragonfly</name>
    <name type="synonym">Libellula fulva</name>
    <dbReference type="NCBI Taxonomy" id="123851"/>
    <lineage>
        <taxon>Eukaryota</taxon>
        <taxon>Metazoa</taxon>
        <taxon>Ecdysozoa</taxon>
        <taxon>Arthropoda</taxon>
        <taxon>Hexapoda</taxon>
        <taxon>Insecta</taxon>
        <taxon>Pterygota</taxon>
        <taxon>Palaeoptera</taxon>
        <taxon>Odonata</taxon>
        <taxon>Epiprocta</taxon>
        <taxon>Anisoptera</taxon>
        <taxon>Libelluloidea</taxon>
        <taxon>Libellulidae</taxon>
        <taxon>Ladona</taxon>
    </lineage>
</organism>
<gene>
    <name evidence="11" type="ORF">J437_LFUL009114</name>
</gene>
<comment type="similarity">
    <text evidence="2 9">Belongs to the MIP/aquaporin (TC 1.A.8) family.</text>
</comment>
<keyword evidence="7 10" id="KW-1133">Transmembrane helix</keyword>
<evidence type="ECO:0008006" key="13">
    <source>
        <dbReference type="Google" id="ProtNLM"/>
    </source>
</evidence>
<evidence type="ECO:0000256" key="8">
    <source>
        <dbReference type="ARBA" id="ARBA00023136"/>
    </source>
</evidence>
<dbReference type="Pfam" id="PF00230">
    <property type="entry name" value="MIP"/>
    <property type="match status" value="1"/>
</dbReference>
<accession>A0A8K0K9P0</accession>
<comment type="caution">
    <text evidence="11">The sequence shown here is derived from an EMBL/GenBank/DDBJ whole genome shotgun (WGS) entry which is preliminary data.</text>
</comment>
<protein>
    <recommendedName>
        <fullName evidence="13">Aquaporin</fullName>
    </recommendedName>
</protein>
<keyword evidence="8 10" id="KW-0472">Membrane</keyword>
<dbReference type="Proteomes" id="UP000792457">
    <property type="component" value="Unassembled WGS sequence"/>
</dbReference>
<name>A0A8K0K9P0_LADFU</name>
<keyword evidence="5 9" id="KW-0812">Transmembrane</keyword>
<evidence type="ECO:0000256" key="5">
    <source>
        <dbReference type="ARBA" id="ARBA00022692"/>
    </source>
</evidence>
<dbReference type="PANTHER" id="PTHR19139">
    <property type="entry name" value="AQUAPORIN TRANSPORTER"/>
    <property type="match status" value="1"/>
</dbReference>
<evidence type="ECO:0000256" key="1">
    <source>
        <dbReference type="ARBA" id="ARBA00004141"/>
    </source>
</evidence>
<dbReference type="PRINTS" id="PR00783">
    <property type="entry name" value="MINTRINSICP"/>
</dbReference>
<evidence type="ECO:0000256" key="4">
    <source>
        <dbReference type="ARBA" id="ARBA00022448"/>
    </source>
</evidence>
<dbReference type="GO" id="GO:0015267">
    <property type="term" value="F:channel activity"/>
    <property type="evidence" value="ECO:0007669"/>
    <property type="project" value="InterPro"/>
</dbReference>
<comment type="subcellular location">
    <subcellularLocation>
        <location evidence="1">Membrane</location>
        <topology evidence="1">Multi-pass membrane protein</topology>
    </subcellularLocation>
</comment>
<evidence type="ECO:0000313" key="12">
    <source>
        <dbReference type="Proteomes" id="UP000792457"/>
    </source>
</evidence>
<feature type="transmembrane region" description="Helical" evidence="10">
    <location>
        <begin position="36"/>
        <end position="58"/>
    </location>
</feature>
<dbReference type="GO" id="GO:0005886">
    <property type="term" value="C:plasma membrane"/>
    <property type="evidence" value="ECO:0007669"/>
    <property type="project" value="TreeGrafter"/>
</dbReference>
<sequence length="259" mass="27565">MKVSGCMFGMKGEMKGSFGDLVGLSDVTKSSIWKALVAEFVGTFFLVFVGCGSCVKGWTTEPSVLHIALCFGLTVAAMVQVTGHVSGGHINPAVSVSLVVSGQLTVLRCAFYVLVQCIGAVAGAALLRVVTPSEVEGGAIGLTSVSPSLTAEQGVLVEAIVTAVLVLVVHAVVDLSGKLHWKQYEPSPKLRASGFEQRLGQPLGILGRPISRWIAGSAPLQVRVNRRQRRSGLLRFLKRAHSSFKAAKRPSLFLSQFRY</sequence>
<evidence type="ECO:0000256" key="6">
    <source>
        <dbReference type="ARBA" id="ARBA00022737"/>
    </source>
</evidence>
<dbReference type="PANTHER" id="PTHR19139:SF291">
    <property type="entry name" value="AQUAPORIN"/>
    <property type="match status" value="1"/>
</dbReference>
<feature type="transmembrane region" description="Helical" evidence="10">
    <location>
        <begin position="106"/>
        <end position="127"/>
    </location>
</feature>
<keyword evidence="12" id="KW-1185">Reference proteome</keyword>
<evidence type="ECO:0000256" key="3">
    <source>
        <dbReference type="ARBA" id="ARBA00011881"/>
    </source>
</evidence>
<reference evidence="11" key="2">
    <citation type="submission" date="2017-10" db="EMBL/GenBank/DDBJ databases">
        <title>Ladona fulva Genome sequencing and assembly.</title>
        <authorList>
            <person name="Murali S."/>
            <person name="Richards S."/>
            <person name="Bandaranaike D."/>
            <person name="Bellair M."/>
            <person name="Blankenburg K."/>
            <person name="Chao H."/>
            <person name="Dinh H."/>
            <person name="Doddapaneni H."/>
            <person name="Dugan-Rocha S."/>
            <person name="Elkadiri S."/>
            <person name="Gnanaolivu R."/>
            <person name="Hernandez B."/>
            <person name="Skinner E."/>
            <person name="Javaid M."/>
            <person name="Lee S."/>
            <person name="Li M."/>
            <person name="Ming W."/>
            <person name="Munidasa M."/>
            <person name="Muniz J."/>
            <person name="Nguyen L."/>
            <person name="Hughes D."/>
            <person name="Osuji N."/>
            <person name="Pu L.-L."/>
            <person name="Puazo M."/>
            <person name="Qu C."/>
            <person name="Quiroz J."/>
            <person name="Raj R."/>
            <person name="Weissenberger G."/>
            <person name="Xin Y."/>
            <person name="Zou X."/>
            <person name="Han Y."/>
            <person name="Worley K."/>
            <person name="Muzny D."/>
            <person name="Gibbs R."/>
        </authorList>
    </citation>
    <scope>NUCLEOTIDE SEQUENCE</scope>
    <source>
        <strain evidence="11">Sampled in the wild</strain>
    </source>
</reference>
<comment type="subunit">
    <text evidence="3">Homotetramer.</text>
</comment>
<dbReference type="SUPFAM" id="SSF81338">
    <property type="entry name" value="Aquaporin-like"/>
    <property type="match status" value="1"/>
</dbReference>
<dbReference type="InterPro" id="IPR022357">
    <property type="entry name" value="MIP_CS"/>
</dbReference>
<dbReference type="InterPro" id="IPR034294">
    <property type="entry name" value="Aquaporin_transptr"/>
</dbReference>
<keyword evidence="4 9" id="KW-0813">Transport</keyword>
<proteinExistence type="inferred from homology"/>
<evidence type="ECO:0000256" key="7">
    <source>
        <dbReference type="ARBA" id="ARBA00022989"/>
    </source>
</evidence>
<keyword evidence="6" id="KW-0677">Repeat</keyword>